<dbReference type="Pfam" id="PF06965">
    <property type="entry name" value="Na_H_antiport_1"/>
    <property type="match status" value="1"/>
</dbReference>
<dbReference type="HAMAP" id="MF_01844">
    <property type="entry name" value="NhaA"/>
    <property type="match status" value="1"/>
</dbReference>
<dbReference type="PANTHER" id="PTHR30341:SF0">
    <property type="entry name" value="NA(+)_H(+) ANTIPORTER NHAA"/>
    <property type="match status" value="1"/>
</dbReference>
<evidence type="ECO:0000256" key="1">
    <source>
        <dbReference type="ARBA" id="ARBA00004429"/>
    </source>
</evidence>
<feature type="transmembrane region" description="Helical" evidence="7">
    <location>
        <begin position="113"/>
        <end position="132"/>
    </location>
</feature>
<accession>A0A0C1V745</accession>
<feature type="transmembrane region" description="Helical" evidence="7">
    <location>
        <begin position="380"/>
        <end position="403"/>
    </location>
</feature>
<evidence type="ECO:0000256" key="7">
    <source>
        <dbReference type="HAMAP-Rule" id="MF_01844"/>
    </source>
</evidence>
<keyword evidence="7" id="KW-0050">Antiport</keyword>
<keyword evidence="3 7" id="KW-0812">Transmembrane</keyword>
<keyword evidence="4 7" id="KW-1133">Transmembrane helix</keyword>
<feature type="transmembrane region" description="Helical" evidence="7">
    <location>
        <begin position="346"/>
        <end position="368"/>
    </location>
</feature>
<feature type="transmembrane region" description="Helical" evidence="7">
    <location>
        <begin position="23"/>
        <end position="45"/>
    </location>
</feature>
<feature type="transmembrane region" description="Helical" evidence="7">
    <location>
        <begin position="302"/>
        <end position="326"/>
    </location>
</feature>
<reference evidence="8 9" key="1">
    <citation type="journal article" date="2014" name="G3 (Bethesda)">
        <title>Genome sequence of Candidatus Riesia pediculischaeffi, endosymbiont of chimpanzee lice, and genomic comparison of recently acquired endosymbionts from human and chimpanzee lice.</title>
        <authorList>
            <person name="Boyd B.M."/>
            <person name="Allen J.M."/>
            <person name="de Crecy-Lagard V."/>
            <person name="Reed D.L."/>
        </authorList>
    </citation>
    <scope>NUCLEOTIDE SEQUENCE [LARGE SCALE GENOMIC DNA]</scope>
    <source>
        <strain evidence="8 9">PTSU</strain>
    </source>
</reference>
<feature type="transmembrane region" description="Helical" evidence="7">
    <location>
        <begin position="171"/>
        <end position="192"/>
    </location>
</feature>
<dbReference type="GO" id="GO:0005886">
    <property type="term" value="C:plasma membrane"/>
    <property type="evidence" value="ECO:0007669"/>
    <property type="project" value="UniProtKB-SubCell"/>
</dbReference>
<comment type="caution">
    <text evidence="8">The sequence shown here is derived from an EMBL/GenBank/DDBJ whole genome shotgun (WGS) entry which is preliminary data.</text>
</comment>
<evidence type="ECO:0000256" key="5">
    <source>
        <dbReference type="ARBA" id="ARBA00023136"/>
    </source>
</evidence>
<proteinExistence type="inferred from homology"/>
<dbReference type="GO" id="GO:0006885">
    <property type="term" value="P:regulation of pH"/>
    <property type="evidence" value="ECO:0007669"/>
    <property type="project" value="UniProtKB-UniRule"/>
</dbReference>
<keyword evidence="7" id="KW-0406">Ion transport</keyword>
<dbReference type="NCBIfam" id="TIGR00773">
    <property type="entry name" value="NhaA"/>
    <property type="match status" value="1"/>
</dbReference>
<dbReference type="HOGENOM" id="CLU_015803_1_0_6"/>
<protein>
    <recommendedName>
        <fullName evidence="7">Na(+)/H(+) antiporter NhaA</fullName>
    </recommendedName>
    <alternativeName>
        <fullName evidence="7">Sodium/proton antiporter NhaA</fullName>
    </alternativeName>
</protein>
<dbReference type="InterPro" id="IPR004670">
    <property type="entry name" value="NhaA"/>
</dbReference>
<organism evidence="8 9">
    <name type="scientific">Candidatus Riesia pediculischaeffi PTSU</name>
    <dbReference type="NCBI Taxonomy" id="1401651"/>
    <lineage>
        <taxon>Bacteria</taxon>
        <taxon>Pseudomonadati</taxon>
        <taxon>Pseudomonadota</taxon>
        <taxon>Gammaproteobacteria</taxon>
        <taxon>Enterobacterales</taxon>
        <taxon>Enterobacteriaceae</taxon>
        <taxon>Candidatus Riesia</taxon>
    </lineage>
</organism>
<evidence type="ECO:0000313" key="9">
    <source>
        <dbReference type="Proteomes" id="UP000054529"/>
    </source>
</evidence>
<keyword evidence="7" id="KW-0915">Sodium</keyword>
<dbReference type="Gene3D" id="1.20.1530.10">
    <property type="entry name" value="Na+/H+ antiporter like domain"/>
    <property type="match status" value="1"/>
</dbReference>
<evidence type="ECO:0000256" key="4">
    <source>
        <dbReference type="ARBA" id="ARBA00022989"/>
    </source>
</evidence>
<keyword evidence="5 7" id="KW-0472">Membrane</keyword>
<comment type="subcellular location">
    <subcellularLocation>
        <location evidence="1">Cell inner membrane</location>
        <topology evidence="1">Multi-pass membrane protein</topology>
    </subcellularLocation>
    <subcellularLocation>
        <location evidence="7">Cell membrane</location>
        <topology evidence="7">Multi-pass membrane protein</topology>
    </subcellularLocation>
</comment>
<feature type="transmembrane region" description="Helical" evidence="7">
    <location>
        <begin position="144"/>
        <end position="162"/>
    </location>
</feature>
<dbReference type="PATRIC" id="fig|1401651.3.peg.239"/>
<gene>
    <name evidence="7" type="primary">nhaA</name>
    <name evidence="8" type="ORF">P689_119215</name>
</gene>
<sequence>MFLEISQKFSEMMFKFIFHLRKFLLSDLIAGLLLVISTILSLYIANSSCKDLYYDILRATISFNVWNIIKIDQSFLNWINDGLMSIFFLTVGLEIKREFSKNCSSRKRDQAIFSIFSAIGGVVVPIVIYLIFNHSNEITRKGWAIPSATDIAFVVGVISIFGDRVSKELKIFLLTLATVDDLILILIVSIFYSKSISILYLFLSIFPVIILFLMCSCKVRNILPYLFFGIILWYFLLFSGVQATISGVIVGLMLPIDRYDDISVNVEKILRLFVNYFVLPIFAFSNSGVDFNEILSNISSTVFSTVSIGIISALVIGKPTGIFLSILLMSRLKVVNFPKRIEISQIFATSILCGISFTMSIFIAGITFDQYRYDNLLSYSRVGIFLGSWISASIGVILLQFTLPKKEQRRKMVIKQ</sequence>
<dbReference type="InterPro" id="IPR023171">
    <property type="entry name" value="Na/H_antiporter_dom_sf"/>
</dbReference>
<comment type="function">
    <text evidence="7">Na(+)/H(+) antiporter that extrudes sodium in exchange for external protons.</text>
</comment>
<dbReference type="PANTHER" id="PTHR30341">
    <property type="entry name" value="SODIUM ION/PROTON ANTIPORTER NHAA-RELATED"/>
    <property type="match status" value="1"/>
</dbReference>
<evidence type="ECO:0000256" key="6">
    <source>
        <dbReference type="ARBA" id="ARBA00023201"/>
    </source>
</evidence>
<feature type="transmembrane region" description="Helical" evidence="7">
    <location>
        <begin position="198"/>
        <end position="215"/>
    </location>
</feature>
<name>A0A0C1V745_9ENTR</name>
<keyword evidence="7" id="KW-0813">Transport</keyword>
<evidence type="ECO:0000313" key="8">
    <source>
        <dbReference type="EMBL" id="KIE64244.1"/>
    </source>
</evidence>
<evidence type="ECO:0000256" key="3">
    <source>
        <dbReference type="ARBA" id="ARBA00022692"/>
    </source>
</evidence>
<evidence type="ECO:0000256" key="2">
    <source>
        <dbReference type="ARBA" id="ARBA00022475"/>
    </source>
</evidence>
<dbReference type="Proteomes" id="UP000054529">
    <property type="component" value="Unassembled WGS sequence"/>
</dbReference>
<comment type="similarity">
    <text evidence="7">Belongs to the NhaA Na(+)/H(+) (TC 2.A.33) antiporter family.</text>
</comment>
<dbReference type="AlphaFoldDB" id="A0A0C1V745"/>
<keyword evidence="6 7" id="KW-0739">Sodium transport</keyword>
<comment type="catalytic activity">
    <reaction evidence="7">
        <text>Na(+)(in) + 2 H(+)(out) = Na(+)(out) + 2 H(+)(in)</text>
        <dbReference type="Rhea" id="RHEA:29251"/>
        <dbReference type="ChEBI" id="CHEBI:15378"/>
        <dbReference type="ChEBI" id="CHEBI:29101"/>
    </reaction>
</comment>
<dbReference type="GO" id="GO:0015385">
    <property type="term" value="F:sodium:proton antiporter activity"/>
    <property type="evidence" value="ECO:0007669"/>
    <property type="project" value="UniProtKB-UniRule"/>
</dbReference>
<feature type="transmembrane region" description="Helical" evidence="7">
    <location>
        <begin position="222"/>
        <end position="254"/>
    </location>
</feature>
<dbReference type="EMBL" id="AWXV01000002">
    <property type="protein sequence ID" value="KIE64244.1"/>
    <property type="molecule type" value="Genomic_DNA"/>
</dbReference>
<keyword evidence="2 7" id="KW-1003">Cell membrane</keyword>